<dbReference type="Pfam" id="PF00076">
    <property type="entry name" value="RRM_1"/>
    <property type="match status" value="1"/>
</dbReference>
<evidence type="ECO:0000256" key="3">
    <source>
        <dbReference type="SAM" id="MobiDB-lite"/>
    </source>
</evidence>
<gene>
    <name evidence="5" type="ORF">IE077_001376</name>
</gene>
<proteinExistence type="predicted"/>
<accession>A0ABQ7J5F6</accession>
<dbReference type="Gene3D" id="3.30.70.330">
    <property type="match status" value="1"/>
</dbReference>
<dbReference type="SUPFAM" id="SSF54928">
    <property type="entry name" value="RNA-binding domain, RBD"/>
    <property type="match status" value="1"/>
</dbReference>
<dbReference type="CDD" id="cd00590">
    <property type="entry name" value="RRM_SF"/>
    <property type="match status" value="1"/>
</dbReference>
<dbReference type="InterPro" id="IPR000504">
    <property type="entry name" value="RRM_dom"/>
</dbReference>
<keyword evidence="1" id="KW-0694">RNA-binding</keyword>
<evidence type="ECO:0000313" key="6">
    <source>
        <dbReference type="Proteomes" id="UP000823046"/>
    </source>
</evidence>
<feature type="region of interest" description="Disordered" evidence="3">
    <location>
        <begin position="277"/>
        <end position="310"/>
    </location>
</feature>
<evidence type="ECO:0000256" key="1">
    <source>
        <dbReference type="PROSITE-ProRule" id="PRU00176"/>
    </source>
</evidence>
<dbReference type="InterPro" id="IPR035979">
    <property type="entry name" value="RBD_domain_sf"/>
</dbReference>
<protein>
    <recommendedName>
        <fullName evidence="4">RRM domain-containing protein</fullName>
    </recommendedName>
</protein>
<evidence type="ECO:0000256" key="2">
    <source>
        <dbReference type="SAM" id="Coils"/>
    </source>
</evidence>
<evidence type="ECO:0000313" key="5">
    <source>
        <dbReference type="EMBL" id="KAF8819222.1"/>
    </source>
</evidence>
<organism evidence="5 6">
    <name type="scientific">Cardiosporidium cionae</name>
    <dbReference type="NCBI Taxonomy" id="476202"/>
    <lineage>
        <taxon>Eukaryota</taxon>
        <taxon>Sar</taxon>
        <taxon>Alveolata</taxon>
        <taxon>Apicomplexa</taxon>
        <taxon>Aconoidasida</taxon>
        <taxon>Nephromycida</taxon>
        <taxon>Cardiosporidium</taxon>
    </lineage>
</organism>
<dbReference type="Proteomes" id="UP000823046">
    <property type="component" value="Unassembled WGS sequence"/>
</dbReference>
<keyword evidence="2" id="KW-0175">Coiled coil</keyword>
<feature type="coiled-coil region" evidence="2">
    <location>
        <begin position="214"/>
        <end position="248"/>
    </location>
</feature>
<reference evidence="5 6" key="1">
    <citation type="journal article" date="2020" name="bioRxiv">
        <title>Metabolic contributions of an alphaproteobacterial endosymbiont in the apicomplexan Cardiosporidium cionae.</title>
        <authorList>
            <person name="Hunter E.S."/>
            <person name="Paight C.J."/>
            <person name="Lane C.E."/>
        </authorList>
    </citation>
    <scope>NUCLEOTIDE SEQUENCE [LARGE SCALE GENOMIC DNA]</scope>
    <source>
        <strain evidence="5">ESH_2018</strain>
    </source>
</reference>
<feature type="compositionally biased region" description="Basic and acidic residues" evidence="3">
    <location>
        <begin position="283"/>
        <end position="304"/>
    </location>
</feature>
<dbReference type="EMBL" id="JADAQX010000880">
    <property type="protein sequence ID" value="KAF8819222.1"/>
    <property type="molecule type" value="Genomic_DNA"/>
</dbReference>
<dbReference type="PROSITE" id="PS50102">
    <property type="entry name" value="RRM"/>
    <property type="match status" value="1"/>
</dbReference>
<dbReference type="InterPro" id="IPR012677">
    <property type="entry name" value="Nucleotide-bd_a/b_plait_sf"/>
</dbReference>
<name>A0ABQ7J5F6_9APIC</name>
<keyword evidence="6" id="KW-1185">Reference proteome</keyword>
<feature type="domain" description="RRM" evidence="4">
    <location>
        <begin position="349"/>
        <end position="412"/>
    </location>
</feature>
<sequence>MASTKWPTAVGNSYNTVHSKKGSKYSHLRFSHALHKNHGFFDTLASGIGAGLNAAATQTLPAQPSALPQVLNANSVQNQQQTQEAQAQAQLQLQANAGGNTTTTTMPPGPDLISLELKGTFGVRQRQNVEIQRDIVKPQQVEEAEALEALEEAAKPHSEYTAPVIVLLPATSTARDKLEFARAIKCMGKMNTPEMKAYRNAKLTEMARIKGKTKEEIETDIKETENSLKKTKGERRKIHENLRKAEVASISGKKKNPDVLFFKSDLQDRDKEIAILAETEEKENEKGGDEKEGKEESEGTEKKSPLQKMKSLFRRKKPASAKIGAQWAPSAAQLKCKMSDELRFTDPNSRVFVTGIKTGTTEEEVKALFNKSGKVQIHLHVPGTQNNGWAMVGYVDTTDAQKFVAQIKQNTS</sequence>
<comment type="caution">
    <text evidence="5">The sequence shown here is derived from an EMBL/GenBank/DDBJ whole genome shotgun (WGS) entry which is preliminary data.</text>
</comment>
<evidence type="ECO:0000259" key="4">
    <source>
        <dbReference type="PROSITE" id="PS50102"/>
    </source>
</evidence>